<evidence type="ECO:0000313" key="1">
    <source>
        <dbReference type="EMBL" id="KMO76935.1"/>
    </source>
</evidence>
<dbReference type="Pfam" id="PF10604">
    <property type="entry name" value="Polyketide_cyc2"/>
    <property type="match status" value="1"/>
</dbReference>
<keyword evidence="2" id="KW-1185">Reference proteome</keyword>
<protein>
    <submittedName>
        <fullName evidence="1">Polyketide cyclase / dehydrase and lipid transport</fullName>
    </submittedName>
</protein>
<dbReference type="SMR" id="A0A0J6W0T1"/>
<dbReference type="Proteomes" id="UP000036513">
    <property type="component" value="Unassembled WGS sequence"/>
</dbReference>
<comment type="caution">
    <text evidence="1">The sequence shown here is derived from an EMBL/GenBank/DDBJ whole genome shotgun (WGS) entry which is preliminary data.</text>
</comment>
<name>A0A0J6W0T1_9MYCO</name>
<dbReference type="InterPro" id="IPR023393">
    <property type="entry name" value="START-like_dom_sf"/>
</dbReference>
<evidence type="ECO:0000313" key="2">
    <source>
        <dbReference type="Proteomes" id="UP000036513"/>
    </source>
</evidence>
<organism evidence="1 2">
    <name type="scientific">Mycolicibacterium chlorophenolicum</name>
    <dbReference type="NCBI Taxonomy" id="37916"/>
    <lineage>
        <taxon>Bacteria</taxon>
        <taxon>Bacillati</taxon>
        <taxon>Actinomycetota</taxon>
        <taxon>Actinomycetes</taxon>
        <taxon>Mycobacteriales</taxon>
        <taxon>Mycobacteriaceae</taxon>
        <taxon>Mycolicibacterium</taxon>
    </lineage>
</organism>
<dbReference type="EMBL" id="JYNL01000023">
    <property type="protein sequence ID" value="KMO76935.1"/>
    <property type="molecule type" value="Genomic_DNA"/>
</dbReference>
<dbReference type="PATRIC" id="fig|37916.4.peg.3010"/>
<gene>
    <name evidence="1" type="ORF">MCHLDSM_03084</name>
</gene>
<dbReference type="InterPro" id="IPR019587">
    <property type="entry name" value="Polyketide_cyclase/dehydratase"/>
</dbReference>
<dbReference type="Gene3D" id="3.30.530.20">
    <property type="match status" value="1"/>
</dbReference>
<accession>A0A0J6W0T1</accession>
<sequence length="155" mass="17672">MEWSETVMIDQPLARVRQAIADENELLAWSAWPEATGYTCRIEGDGLSVGSAIVFTDAKGTTQGRQELHSLDEHTVDYRLRNRGPGGREMTPHLRFRLEDVDGDRTRVHLDFQATAPLPPGLRHLVEAVMGRRVRRLHIKDLQQLKQHVENTTVR</sequence>
<reference evidence="1 2" key="1">
    <citation type="journal article" date="2015" name="Genome Biol. Evol.">
        <title>Characterization of Three Mycobacterium spp. with Potential Use in Bioremediation by Genome Sequencing and Comparative Genomics.</title>
        <authorList>
            <person name="Das S."/>
            <person name="Pettersson B.M."/>
            <person name="Behra P.R."/>
            <person name="Ramesh M."/>
            <person name="Dasgupta S."/>
            <person name="Bhattacharya A."/>
            <person name="Kirsebom L.A."/>
        </authorList>
    </citation>
    <scope>NUCLEOTIDE SEQUENCE [LARGE SCALE GENOMIC DNA]</scope>
    <source>
        <strain evidence="1 2">DSM 43826</strain>
    </source>
</reference>
<dbReference type="SUPFAM" id="SSF55961">
    <property type="entry name" value="Bet v1-like"/>
    <property type="match status" value="1"/>
</dbReference>
<dbReference type="STRING" id="37916.MCHLDSM_03084"/>
<proteinExistence type="predicted"/>
<dbReference type="AlphaFoldDB" id="A0A0J6W0T1"/>
<dbReference type="RefSeq" id="WP_048470614.1">
    <property type="nucleotide sequence ID" value="NZ_JYNL01000023.1"/>
</dbReference>